<evidence type="ECO:0000256" key="3">
    <source>
        <dbReference type="ARBA" id="ARBA00022723"/>
    </source>
</evidence>
<comment type="cofactor">
    <cofactor evidence="1">
        <name>Zn(2+)</name>
        <dbReference type="ChEBI" id="CHEBI:29105"/>
    </cofactor>
</comment>
<dbReference type="Pfam" id="PF01411">
    <property type="entry name" value="tRNA-synt_2c"/>
    <property type="match status" value="1"/>
</dbReference>
<accession>A0A2T3FTZ9</accession>
<dbReference type="GO" id="GO:0005737">
    <property type="term" value="C:cytoplasm"/>
    <property type="evidence" value="ECO:0007669"/>
    <property type="project" value="UniProtKB-SubCell"/>
</dbReference>
<dbReference type="GO" id="GO:0046872">
    <property type="term" value="F:metal ion binding"/>
    <property type="evidence" value="ECO:0007669"/>
    <property type="project" value="UniProtKB-KW"/>
</dbReference>
<proteinExistence type="predicted"/>
<dbReference type="SMART" id="SM00863">
    <property type="entry name" value="tRNA_SAD"/>
    <property type="match status" value="1"/>
</dbReference>
<dbReference type="Pfam" id="PF07973">
    <property type="entry name" value="tRNA_SAD"/>
    <property type="match status" value="1"/>
</dbReference>
<keyword evidence="7" id="KW-1185">Reference proteome</keyword>
<dbReference type="Proteomes" id="UP000241048">
    <property type="component" value="Unassembled WGS sequence"/>
</dbReference>
<evidence type="ECO:0000256" key="2">
    <source>
        <dbReference type="ARBA" id="ARBA00004496"/>
    </source>
</evidence>
<dbReference type="GO" id="GO:0004813">
    <property type="term" value="F:alanine-tRNA ligase activity"/>
    <property type="evidence" value="ECO:0007669"/>
    <property type="project" value="InterPro"/>
</dbReference>
<evidence type="ECO:0000256" key="4">
    <source>
        <dbReference type="ARBA" id="ARBA00022833"/>
    </source>
</evidence>
<dbReference type="SUPFAM" id="SSF55186">
    <property type="entry name" value="ThrRS/AlaRS common domain"/>
    <property type="match status" value="1"/>
</dbReference>
<evidence type="ECO:0000259" key="5">
    <source>
        <dbReference type="PROSITE" id="PS50860"/>
    </source>
</evidence>
<feature type="domain" description="Alanyl-transfer RNA synthetases family profile" evidence="5">
    <location>
        <begin position="1"/>
        <end position="219"/>
    </location>
</feature>
<gene>
    <name evidence="6" type="ORF">C7U56_02045</name>
</gene>
<dbReference type="EMBL" id="PYLO01000001">
    <property type="protein sequence ID" value="PST38752.1"/>
    <property type="molecule type" value="Genomic_DNA"/>
</dbReference>
<dbReference type="AlphaFoldDB" id="A0A2T3FTZ9"/>
<dbReference type="Gene3D" id="2.40.30.130">
    <property type="match status" value="1"/>
</dbReference>
<dbReference type="PANTHER" id="PTHR43462:SF1">
    <property type="entry name" value="ALANYL-TRNA EDITING PROTEIN AARSD1"/>
    <property type="match status" value="1"/>
</dbReference>
<dbReference type="GO" id="GO:0002161">
    <property type="term" value="F:aminoacyl-tRNA deacylase activity"/>
    <property type="evidence" value="ECO:0007669"/>
    <property type="project" value="UniProtKB-ARBA"/>
</dbReference>
<dbReference type="SUPFAM" id="SSF50447">
    <property type="entry name" value="Translation proteins"/>
    <property type="match status" value="1"/>
</dbReference>
<comment type="caution">
    <text evidence="6">The sequence shown here is derived from an EMBL/GenBank/DDBJ whole genome shotgun (WGS) entry which is preliminary data.</text>
</comment>
<comment type="subcellular location">
    <subcellularLocation>
        <location evidence="2">Cytoplasm</location>
    </subcellularLocation>
</comment>
<evidence type="ECO:0000256" key="1">
    <source>
        <dbReference type="ARBA" id="ARBA00001947"/>
    </source>
</evidence>
<dbReference type="Gene3D" id="3.30.980.10">
    <property type="entry name" value="Threonyl-trna Synthetase, Chain A, domain 2"/>
    <property type="match status" value="1"/>
</dbReference>
<dbReference type="PANTHER" id="PTHR43462">
    <property type="entry name" value="ALANYL-TRNA EDITING PROTEIN"/>
    <property type="match status" value="1"/>
</dbReference>
<keyword evidence="3" id="KW-0479">Metal-binding</keyword>
<dbReference type="InterPro" id="IPR018165">
    <property type="entry name" value="Ala-tRNA-synth_IIc_core"/>
</dbReference>
<keyword evidence="4" id="KW-0862">Zinc</keyword>
<evidence type="ECO:0000313" key="6">
    <source>
        <dbReference type="EMBL" id="PST38752.1"/>
    </source>
</evidence>
<dbReference type="PROSITE" id="PS50860">
    <property type="entry name" value="AA_TRNA_LIGASE_II_ALA"/>
    <property type="match status" value="1"/>
</dbReference>
<dbReference type="InterPro" id="IPR018163">
    <property type="entry name" value="Thr/Ala-tRNA-synth_IIc_edit"/>
</dbReference>
<organism evidence="6 7">
    <name type="scientific">Clostridium fessum</name>
    <dbReference type="NCBI Taxonomy" id="2126740"/>
    <lineage>
        <taxon>Bacteria</taxon>
        <taxon>Bacillati</taxon>
        <taxon>Bacillota</taxon>
        <taxon>Clostridia</taxon>
        <taxon>Eubacteriales</taxon>
        <taxon>Clostridiaceae</taxon>
        <taxon>Clostridium</taxon>
    </lineage>
</organism>
<name>A0A2T3FTZ9_9CLOT</name>
<dbReference type="InterPro" id="IPR012947">
    <property type="entry name" value="tRNA_SAD"/>
</dbReference>
<dbReference type="InterPro" id="IPR018164">
    <property type="entry name" value="Ala-tRNA-synth_IIc_N"/>
</dbReference>
<reference evidence="6 7" key="1">
    <citation type="submission" date="2018-03" db="EMBL/GenBank/DDBJ databases">
        <title>Lachnoclostridium SNUG30386 gen.nov., sp.nov., isolated from human faeces.</title>
        <authorList>
            <person name="Seo B."/>
            <person name="Jeon K."/>
            <person name="Ko G."/>
        </authorList>
    </citation>
    <scope>NUCLEOTIDE SEQUENCE [LARGE SCALE GENOMIC DNA]</scope>
    <source>
        <strain evidence="6 7">SNUG30386</strain>
    </source>
</reference>
<sequence length="388" mass="42942">MEPLYYQTPYVKEFDAIVTACRPAKHGFEVELSQTGFYPEGGGQPSDTGRIGEVHVTHVEEKHGVVVHETDAPLEVGSTVHAAIDWEQRFSNMQQHTGEHIISGLIHAAYGYDNVGFHMGHDEVTVDLNGPLNWEQLKEIEKKANAVVWANLPVQVTYPGEEELKTIDYRSKKELTGQVRIVEIPGADICACCGTHVDYTGEIGVIKVLSLMNYKGGVRFSMLCGDRALENFEAKTEQMQTISNLLSAKPEKAAEAVSHLKEESGRKDGEINHLWQRILTMQADVYPQGQKALAVFEQGMTPVLVRQFANLLLEQEKGETVLVCSGDDASGYNYTAGSLGRDMRAFGKELNARLQGRGGGSTQMVQGTFRASREEIEKVFQELARIEA</sequence>
<dbReference type="GO" id="GO:0005524">
    <property type="term" value="F:ATP binding"/>
    <property type="evidence" value="ECO:0007669"/>
    <property type="project" value="InterPro"/>
</dbReference>
<dbReference type="GO" id="GO:0006419">
    <property type="term" value="P:alanyl-tRNA aminoacylation"/>
    <property type="evidence" value="ECO:0007669"/>
    <property type="project" value="InterPro"/>
</dbReference>
<evidence type="ECO:0000313" key="7">
    <source>
        <dbReference type="Proteomes" id="UP000241048"/>
    </source>
</evidence>
<protein>
    <submittedName>
        <fullName evidence="6">Alanyl-tRNA editing protein</fullName>
    </submittedName>
</protein>
<dbReference type="InterPro" id="IPR009000">
    <property type="entry name" value="Transl_B-barrel_sf"/>
</dbReference>
<dbReference type="GO" id="GO:0003676">
    <property type="term" value="F:nucleic acid binding"/>
    <property type="evidence" value="ECO:0007669"/>
    <property type="project" value="InterPro"/>
</dbReference>
<dbReference type="InterPro" id="IPR051335">
    <property type="entry name" value="Alanyl-tRNA_Editing_Enzymes"/>
</dbReference>
<dbReference type="RefSeq" id="WP_106999938.1">
    <property type="nucleotide sequence ID" value="NZ_JAQCYE010000002.1"/>
</dbReference>